<organism evidence="1 2">
    <name type="scientific">Zymobacter palmae</name>
    <dbReference type="NCBI Taxonomy" id="33074"/>
    <lineage>
        <taxon>Bacteria</taxon>
        <taxon>Pseudomonadati</taxon>
        <taxon>Pseudomonadota</taxon>
        <taxon>Gammaproteobacteria</taxon>
        <taxon>Oceanospirillales</taxon>
        <taxon>Halomonadaceae</taxon>
        <taxon>Zymobacter group</taxon>
        <taxon>Zymobacter</taxon>
    </lineage>
</organism>
<evidence type="ECO:0000313" key="2">
    <source>
        <dbReference type="Proteomes" id="UP000267342"/>
    </source>
</evidence>
<reference evidence="1 2" key="1">
    <citation type="submission" date="2018-09" db="EMBL/GenBank/DDBJ databases">
        <title>Zymobacter palmae IAM14233 (=T109) whole genome analysis.</title>
        <authorList>
            <person name="Yanase H."/>
        </authorList>
    </citation>
    <scope>NUCLEOTIDE SEQUENCE [LARGE SCALE GENOMIC DNA]</scope>
    <source>
        <strain evidence="1 2">IAM14233</strain>
    </source>
</reference>
<sequence>MMAHVSDSGARLWQGLQRIGSRYAPGVNERQGIDLASGARASRCGASKHAFTLRRQQALVLAVPQRAFQLHIVPFEPPLSRDQIMAVLQSRRMCARDQHLDLLVEPEERRSVAVFLLPRAQTEQWCAHYATAQEKIVAIEPDCHALWRYAQRQQADHQAWLVAMPKASTLYWPAAWPWAYHAEPLPSVCALALEDARHTLYSTVRRAGLMTGNDEPCQFPVRLAGSAALCQRWRAYGDRLDWQCCDDVHPIAAGAVLKGKQRWA</sequence>
<protein>
    <submittedName>
        <fullName evidence="1">SAM-dependent methyltransferases</fullName>
    </submittedName>
</protein>
<gene>
    <name evidence="1" type="ORF">ZBT109_0779</name>
</gene>
<dbReference type="GO" id="GO:0032259">
    <property type="term" value="P:methylation"/>
    <property type="evidence" value="ECO:0007669"/>
    <property type="project" value="UniProtKB-KW"/>
</dbReference>
<dbReference type="GO" id="GO:0008168">
    <property type="term" value="F:methyltransferase activity"/>
    <property type="evidence" value="ECO:0007669"/>
    <property type="project" value="UniProtKB-KW"/>
</dbReference>
<proteinExistence type="predicted"/>
<dbReference type="EMBL" id="AP018933">
    <property type="protein sequence ID" value="BBG29555.1"/>
    <property type="molecule type" value="Genomic_DNA"/>
</dbReference>
<keyword evidence="1" id="KW-0489">Methyltransferase</keyword>
<name>A0A348HD53_9GAMM</name>
<keyword evidence="2" id="KW-1185">Reference proteome</keyword>
<evidence type="ECO:0000313" key="1">
    <source>
        <dbReference type="EMBL" id="BBG29555.1"/>
    </source>
</evidence>
<dbReference type="RefSeq" id="WP_027706228.1">
    <property type="nucleotide sequence ID" value="NZ_AP018933.1"/>
</dbReference>
<keyword evidence="1" id="KW-0808">Transferase</keyword>
<dbReference type="KEGG" id="zpl:ZBT109_0779"/>
<dbReference type="Proteomes" id="UP000267342">
    <property type="component" value="Chromosome"/>
</dbReference>
<dbReference type="STRING" id="1123510.GCA_000620025_01544"/>
<accession>A0A348HD53</accession>
<dbReference type="AlphaFoldDB" id="A0A348HD53"/>